<reference evidence="1 2" key="1">
    <citation type="submission" date="2023-06" db="EMBL/GenBank/DDBJ databases">
        <title>Identification and characterization of antibiotic-resistant Gram-negative bacteria.</title>
        <authorList>
            <person name="Cho G.-S."/>
            <person name="Lee J."/>
            <person name="Tai E."/>
            <person name="Jeong S."/>
            <person name="Kim I."/>
            <person name="Kim B.-E."/>
            <person name="Jeong M.-I."/>
            <person name="Oh K.-K."/>
            <person name="Franz C.M.A.P."/>
        </authorList>
    </citation>
    <scope>NUCLEOTIDE SEQUENCE [LARGE SCALE GENOMIC DNA]</scope>
    <source>
        <strain evidence="1 2">V106_12</strain>
    </source>
</reference>
<protein>
    <submittedName>
        <fullName evidence="1">Uncharacterized protein</fullName>
    </submittedName>
</protein>
<organism evidence="1 2">
    <name type="scientific">Lelliottia wanjuensis</name>
    <dbReference type="NCBI Taxonomy" id="3050585"/>
    <lineage>
        <taxon>Bacteria</taxon>
        <taxon>Pseudomonadati</taxon>
        <taxon>Pseudomonadota</taxon>
        <taxon>Gammaproteobacteria</taxon>
        <taxon>Enterobacterales</taxon>
        <taxon>Enterobacteriaceae</taxon>
        <taxon>Lelliottia</taxon>
    </lineage>
</organism>
<sequence>MSDIIDPPTFPAQAAQQVIIELIRAGKLTVSDEGIFLLKVYNRLKKQYEQDKKSYE</sequence>
<dbReference type="AlphaFoldDB" id="A0AAP4FW37"/>
<dbReference type="Proteomes" id="UP001223214">
    <property type="component" value="Unassembled WGS sequence"/>
</dbReference>
<dbReference type="EMBL" id="JASSOM010000056">
    <property type="protein sequence ID" value="MDK9364159.1"/>
    <property type="molecule type" value="Genomic_DNA"/>
</dbReference>
<accession>A0AAP4FW37</accession>
<dbReference type="RefSeq" id="WP_285149549.1">
    <property type="nucleotide sequence ID" value="NZ_JASSOM010000056.1"/>
</dbReference>
<gene>
    <name evidence="1" type="ORF">QQF32_13225</name>
</gene>
<evidence type="ECO:0000313" key="2">
    <source>
        <dbReference type="Proteomes" id="UP001223214"/>
    </source>
</evidence>
<comment type="caution">
    <text evidence="1">The sequence shown here is derived from an EMBL/GenBank/DDBJ whole genome shotgun (WGS) entry which is preliminary data.</text>
</comment>
<keyword evidence="2" id="KW-1185">Reference proteome</keyword>
<proteinExistence type="predicted"/>
<evidence type="ECO:0000313" key="1">
    <source>
        <dbReference type="EMBL" id="MDK9364159.1"/>
    </source>
</evidence>
<name>A0AAP4FW37_9ENTR</name>